<keyword evidence="2" id="KW-0472">Membrane</keyword>
<protein>
    <submittedName>
        <fullName evidence="3">Uncharacterized protein</fullName>
    </submittedName>
</protein>
<evidence type="ECO:0000256" key="1">
    <source>
        <dbReference type="SAM" id="MobiDB-lite"/>
    </source>
</evidence>
<gene>
    <name evidence="3" type="ORF">GcLGCM259_0396</name>
</gene>
<dbReference type="EMBL" id="CP034412">
    <property type="protein sequence ID" value="QCY46175.1"/>
    <property type="molecule type" value="Genomic_DNA"/>
</dbReference>
<dbReference type="Proteomes" id="UP000307000">
    <property type="component" value="Chromosome"/>
</dbReference>
<organism evidence="3 4">
    <name type="scientific">Glutamicibacter creatinolyticus</name>
    <dbReference type="NCBI Taxonomy" id="162496"/>
    <lineage>
        <taxon>Bacteria</taxon>
        <taxon>Bacillati</taxon>
        <taxon>Actinomycetota</taxon>
        <taxon>Actinomycetes</taxon>
        <taxon>Micrococcales</taxon>
        <taxon>Micrococcaceae</taxon>
        <taxon>Glutamicibacter</taxon>
    </lineage>
</organism>
<reference evidence="3 4" key="1">
    <citation type="submission" date="2018-12" db="EMBL/GenBank/DDBJ databases">
        <title>Complete Genome Sequence of Glutamicibacter creatinolyticus strain LGCM259,isolated from an abscess of a 12-year-old mare in Italy.</title>
        <authorList>
            <person name="Santos R.G."/>
            <person name="Silva A.L."/>
            <person name="Seyffert N."/>
            <person name="Castro T.L.P."/>
            <person name="Attili A.R."/>
            <person name="Rifici C."/>
            <person name="Mazzullo G."/>
            <person name="Brenig B."/>
            <person name="Venanzi F."/>
            <person name="Azevedo V."/>
        </authorList>
    </citation>
    <scope>NUCLEOTIDE SEQUENCE [LARGE SCALE GENOMIC DNA]</scope>
    <source>
        <strain evidence="3 4">LGCM 259</strain>
    </source>
</reference>
<sequence>MEILIWLVVVIFVLVAGFFWLQSVRKRNMEQISQSVSREAAQAAAAKLDEESRKSIYRDLAKGDVMAAVQKYRAKTGASVKECVIAVRSLDAYPQAGGPASIPELDAEPHQDSSDLPPAARDVAVAEAPKDGSDQDANAEDLPGSKEPAADLPGDDTGAGIEVPRTADTGDIQSLPDDETWVVPTEWNEKFGSDRTPSSTHFKLAYEVDGEQHEFSSEKLPPNEYDQLFSMLRDGDTAGAAQILHEHTMLPVEDLERMIATSPMAGGEGTGNVADFRFEGQGPDGPVYFDAADLPESEREELFDAIARTDLEKMSSIIVKHTSLPADIVQNMLRSFVKREE</sequence>
<keyword evidence="2" id="KW-1133">Transmembrane helix</keyword>
<accession>A0A5B7WSC9</accession>
<keyword evidence="4" id="KW-1185">Reference proteome</keyword>
<evidence type="ECO:0000313" key="4">
    <source>
        <dbReference type="Proteomes" id="UP000307000"/>
    </source>
</evidence>
<keyword evidence="2" id="KW-0812">Transmembrane</keyword>
<feature type="transmembrane region" description="Helical" evidence="2">
    <location>
        <begin position="6"/>
        <end position="24"/>
    </location>
</feature>
<name>A0A5B7WSC9_9MICC</name>
<proteinExistence type="predicted"/>
<evidence type="ECO:0000256" key="2">
    <source>
        <dbReference type="SAM" id="Phobius"/>
    </source>
</evidence>
<dbReference type="KEGG" id="gcr:GcLGCM259_0396"/>
<evidence type="ECO:0000313" key="3">
    <source>
        <dbReference type="EMBL" id="QCY46175.1"/>
    </source>
</evidence>
<feature type="region of interest" description="Disordered" evidence="1">
    <location>
        <begin position="126"/>
        <end position="176"/>
    </location>
</feature>
<dbReference type="RefSeq" id="WP_138925613.1">
    <property type="nucleotide sequence ID" value="NZ_CP034412.1"/>
</dbReference>
<feature type="region of interest" description="Disordered" evidence="1">
    <location>
        <begin position="98"/>
        <end position="117"/>
    </location>
</feature>
<dbReference type="AlphaFoldDB" id="A0A5B7WSC9"/>